<dbReference type="InterPro" id="IPR029058">
    <property type="entry name" value="AB_hydrolase_fold"/>
</dbReference>
<accession>A0AAW9SU46</accession>
<feature type="domain" description="Alpha/beta hydrolase fold-3" evidence="2">
    <location>
        <begin position="63"/>
        <end position="265"/>
    </location>
</feature>
<name>A0AAW9SU46_9RHOB</name>
<dbReference type="Pfam" id="PF07859">
    <property type="entry name" value="Abhydrolase_3"/>
    <property type="match status" value="1"/>
</dbReference>
<comment type="caution">
    <text evidence="3">The sequence shown here is derived from an EMBL/GenBank/DDBJ whole genome shotgun (WGS) entry which is preliminary data.</text>
</comment>
<gene>
    <name evidence="3" type="ORF">ABFB10_16660</name>
</gene>
<dbReference type="SUPFAM" id="SSF53474">
    <property type="entry name" value="alpha/beta-Hydrolases"/>
    <property type="match status" value="1"/>
</dbReference>
<protein>
    <submittedName>
        <fullName evidence="3">Alpha/beta hydrolase</fullName>
    </submittedName>
</protein>
<organism evidence="3 4">
    <name type="scientific">Ponticoccus litoralis</name>
    <dbReference type="NCBI Taxonomy" id="422297"/>
    <lineage>
        <taxon>Bacteria</taxon>
        <taxon>Pseudomonadati</taxon>
        <taxon>Pseudomonadota</taxon>
        <taxon>Alphaproteobacteria</taxon>
        <taxon>Rhodobacterales</taxon>
        <taxon>Roseobacteraceae</taxon>
        <taxon>Ponticoccus</taxon>
    </lineage>
</organism>
<dbReference type="GO" id="GO:0016787">
    <property type="term" value="F:hydrolase activity"/>
    <property type="evidence" value="ECO:0007669"/>
    <property type="project" value="UniProtKB-KW"/>
</dbReference>
<dbReference type="Proteomes" id="UP001428774">
    <property type="component" value="Unassembled WGS sequence"/>
</dbReference>
<reference evidence="3 4" key="1">
    <citation type="submission" date="2024-05" db="EMBL/GenBank/DDBJ databases">
        <title>Genome sequence of Ponticoccus litoralis KCCM 90028.</title>
        <authorList>
            <person name="Kim J.M."/>
            <person name="Lee J.K."/>
            <person name="Choi B.J."/>
            <person name="Bayburt H."/>
            <person name="Baek J.H."/>
            <person name="Jeon C.O."/>
        </authorList>
    </citation>
    <scope>NUCLEOTIDE SEQUENCE [LARGE SCALE GENOMIC DNA]</scope>
    <source>
        <strain evidence="3 4">KCCM 90028</strain>
    </source>
</reference>
<keyword evidence="1 3" id="KW-0378">Hydrolase</keyword>
<dbReference type="PANTHER" id="PTHR48081">
    <property type="entry name" value="AB HYDROLASE SUPERFAMILY PROTEIN C4A8.06C"/>
    <property type="match status" value="1"/>
</dbReference>
<dbReference type="Gene3D" id="3.40.50.1820">
    <property type="entry name" value="alpha/beta hydrolase"/>
    <property type="match status" value="1"/>
</dbReference>
<evidence type="ECO:0000259" key="2">
    <source>
        <dbReference type="Pfam" id="PF07859"/>
    </source>
</evidence>
<dbReference type="InterPro" id="IPR050300">
    <property type="entry name" value="GDXG_lipolytic_enzyme"/>
</dbReference>
<evidence type="ECO:0000313" key="4">
    <source>
        <dbReference type="Proteomes" id="UP001428774"/>
    </source>
</evidence>
<dbReference type="EMBL" id="JBDNCH010000002">
    <property type="protein sequence ID" value="MEN9062378.1"/>
    <property type="molecule type" value="Genomic_DNA"/>
</dbReference>
<dbReference type="RefSeq" id="WP_347167357.1">
    <property type="nucleotide sequence ID" value="NZ_JBDNCH010000002.1"/>
</dbReference>
<evidence type="ECO:0000256" key="1">
    <source>
        <dbReference type="ARBA" id="ARBA00022801"/>
    </source>
</evidence>
<dbReference type="AlphaFoldDB" id="A0AAW9SU46"/>
<keyword evidence="4" id="KW-1185">Reference proteome</keyword>
<proteinExistence type="predicted"/>
<evidence type="ECO:0000313" key="3">
    <source>
        <dbReference type="EMBL" id="MEN9062378.1"/>
    </source>
</evidence>
<dbReference type="PANTHER" id="PTHR48081:SF8">
    <property type="entry name" value="ALPHA_BETA HYDROLASE FOLD-3 DOMAIN-CONTAINING PROTEIN-RELATED"/>
    <property type="match status" value="1"/>
</dbReference>
<dbReference type="InterPro" id="IPR013094">
    <property type="entry name" value="AB_hydrolase_3"/>
</dbReference>
<sequence length="295" mass="30842">MNLAQGIAEALQKEATLTPEEAGVYWSQGGADVPSEELSYPGGAGQPQRLRLYRGGAEGAPVLLYIHGGGWVGGSIELHDYSARGLAAGARANVVSISYRFAPAHPFPAGLEDCLAAARWIESEGAALGLTGPLVIGGASAGGNLAAAAALRSDPGRFAGLLIFYGVLGCDFDSDSYTRYRDGPGLTRARMMELFGHYDPERHAASEPLITPVLSDDLGRLPDTAIIAAEHDVLLDDNRAFAEALRAEGVRTDYHVEPGVTHGFINRGRLVPATDAAIARACAFLAGIGTKETTA</sequence>